<dbReference type="PANTHER" id="PTHR33507:SF3">
    <property type="entry name" value="INNER MEMBRANE PROTEIN YBBJ"/>
    <property type="match status" value="1"/>
</dbReference>
<evidence type="ECO:0000313" key="9">
    <source>
        <dbReference type="EMBL" id="HGI43120.1"/>
    </source>
</evidence>
<dbReference type="InterPro" id="IPR012340">
    <property type="entry name" value="NA-bd_OB-fold"/>
</dbReference>
<feature type="domain" description="NfeD1b N-terminal" evidence="8">
    <location>
        <begin position="27"/>
        <end position="197"/>
    </location>
</feature>
<dbReference type="SUPFAM" id="SSF141322">
    <property type="entry name" value="NfeD domain-like"/>
    <property type="match status" value="1"/>
</dbReference>
<protein>
    <submittedName>
        <fullName evidence="9">Uncharacterized protein</fullName>
    </submittedName>
</protein>
<dbReference type="Pfam" id="PF24961">
    <property type="entry name" value="NfeD_membrane"/>
    <property type="match status" value="1"/>
</dbReference>
<feature type="transmembrane region" description="Helical" evidence="5">
    <location>
        <begin position="286"/>
        <end position="303"/>
    </location>
</feature>
<dbReference type="AlphaFoldDB" id="A0A7C4F9B7"/>
<evidence type="ECO:0000256" key="4">
    <source>
        <dbReference type="ARBA" id="ARBA00023136"/>
    </source>
</evidence>
<name>A0A7C4F9B7_THEPE</name>
<accession>A0A7C4F9B7</accession>
<evidence type="ECO:0000256" key="2">
    <source>
        <dbReference type="ARBA" id="ARBA00022692"/>
    </source>
</evidence>
<organism evidence="9">
    <name type="scientific">Thermofilum pendens</name>
    <dbReference type="NCBI Taxonomy" id="2269"/>
    <lineage>
        <taxon>Archaea</taxon>
        <taxon>Thermoproteota</taxon>
        <taxon>Thermoprotei</taxon>
        <taxon>Thermofilales</taxon>
        <taxon>Thermofilaceae</taxon>
        <taxon>Thermofilum</taxon>
    </lineage>
</organism>
<dbReference type="EMBL" id="DTFI01000051">
    <property type="protein sequence ID" value="HGI43120.1"/>
    <property type="molecule type" value="Genomic_DNA"/>
</dbReference>
<evidence type="ECO:0000256" key="1">
    <source>
        <dbReference type="ARBA" id="ARBA00004141"/>
    </source>
</evidence>
<dbReference type="InterPro" id="IPR052165">
    <property type="entry name" value="Membrane_assoc_protease"/>
</dbReference>
<feature type="transmembrane region" description="Helical" evidence="5">
    <location>
        <begin position="309"/>
        <end position="332"/>
    </location>
</feature>
<dbReference type="InterPro" id="IPR002810">
    <property type="entry name" value="NfeD-like_C"/>
</dbReference>
<dbReference type="Pfam" id="PF25145">
    <property type="entry name" value="NfeD1b_N"/>
    <property type="match status" value="1"/>
</dbReference>
<comment type="subcellular location">
    <subcellularLocation>
        <location evidence="1">Membrane</location>
        <topology evidence="1">Multi-pass membrane protein</topology>
    </subcellularLocation>
</comment>
<dbReference type="GO" id="GO:0005886">
    <property type="term" value="C:plasma membrane"/>
    <property type="evidence" value="ECO:0007669"/>
    <property type="project" value="TreeGrafter"/>
</dbReference>
<keyword evidence="3 5" id="KW-1133">Transmembrane helix</keyword>
<reference evidence="9" key="1">
    <citation type="journal article" date="2020" name="mSystems">
        <title>Genome- and Community-Level Interaction Insights into Carbon Utilization and Element Cycling Functions of Hydrothermarchaeota in Hydrothermal Sediment.</title>
        <authorList>
            <person name="Zhou Z."/>
            <person name="Liu Y."/>
            <person name="Xu W."/>
            <person name="Pan J."/>
            <person name="Luo Z.H."/>
            <person name="Li M."/>
        </authorList>
    </citation>
    <scope>NUCLEOTIDE SEQUENCE [LARGE SCALE GENOMIC DNA]</scope>
    <source>
        <strain evidence="9">SpSt-735</strain>
    </source>
</reference>
<dbReference type="PANTHER" id="PTHR33507">
    <property type="entry name" value="INNER MEMBRANE PROTEIN YBBJ"/>
    <property type="match status" value="1"/>
</dbReference>
<evidence type="ECO:0000259" key="6">
    <source>
        <dbReference type="Pfam" id="PF01957"/>
    </source>
</evidence>
<dbReference type="Pfam" id="PF01957">
    <property type="entry name" value="NfeD"/>
    <property type="match status" value="1"/>
</dbReference>
<feature type="transmembrane region" description="Helical" evidence="5">
    <location>
        <begin position="260"/>
        <end position="279"/>
    </location>
</feature>
<feature type="domain" description="NfeD integral membrane" evidence="7">
    <location>
        <begin position="215"/>
        <end position="331"/>
    </location>
</feature>
<gene>
    <name evidence="9" type="ORF">ENV17_01870</name>
</gene>
<evidence type="ECO:0000259" key="8">
    <source>
        <dbReference type="Pfam" id="PF25145"/>
    </source>
</evidence>
<dbReference type="CDD" id="cd07021">
    <property type="entry name" value="Clp_protease_NfeD_like"/>
    <property type="match status" value="1"/>
</dbReference>
<keyword evidence="2 5" id="KW-0812">Transmembrane</keyword>
<comment type="caution">
    <text evidence="9">The sequence shown here is derived from an EMBL/GenBank/DDBJ whole genome shotgun (WGS) entry which is preliminary data.</text>
</comment>
<dbReference type="Gene3D" id="2.40.50.140">
    <property type="entry name" value="Nucleic acid-binding proteins"/>
    <property type="match status" value="1"/>
</dbReference>
<evidence type="ECO:0000256" key="5">
    <source>
        <dbReference type="SAM" id="Phobius"/>
    </source>
</evidence>
<evidence type="ECO:0000256" key="3">
    <source>
        <dbReference type="ARBA" id="ARBA00022989"/>
    </source>
</evidence>
<evidence type="ECO:0000259" key="7">
    <source>
        <dbReference type="Pfam" id="PF24961"/>
    </source>
</evidence>
<feature type="transmembrane region" description="Helical" evidence="5">
    <location>
        <begin position="206"/>
        <end position="229"/>
    </location>
</feature>
<feature type="domain" description="NfeD-like C-terminal" evidence="6">
    <location>
        <begin position="347"/>
        <end position="402"/>
    </location>
</feature>
<dbReference type="InterPro" id="IPR056738">
    <property type="entry name" value="NfeD1b_N"/>
</dbReference>
<dbReference type="SUPFAM" id="SSF52096">
    <property type="entry name" value="ClpP/crotonase"/>
    <property type="match status" value="1"/>
</dbReference>
<dbReference type="Gene3D" id="3.90.226.10">
    <property type="entry name" value="2-enoyl-CoA Hydratase, Chain A, domain 1"/>
    <property type="match status" value="1"/>
</dbReference>
<sequence>MLKGVLVLALIALLLNAAALLLAQPSKVVVVHLEGTVDEGLVYLTKRAVNEAQGGVLVVVLNSYGGYLGSADRIAEEILMCRCRTVAWVPPGSKAASAATLVALAAEKLYLSHGAVIGAARPTPPDEKVMEYISSRIASLLERRHVADARELARKMVYEAKAITADEATELGIADGLAENLEELLSKEGVLGAIIEHVEPDPLRDVYSLIFNPLVAIAFLLLGALLLALEFHVTGFQGWGVVGAALVLLALYAFNVVGLGLVAVLLAVLGAALLVLEFLEPGVQIFGALGAALLLFAMLLAYYSNPFALTASATAALAAMAVLCGLLAVVIAKGAEALRLRAPSLEEKLVGKTGIARTAVTPRGGVVLVENELWSAVSDEEIPPGSAVKVIEIDGLKLRVERIKDK</sequence>
<keyword evidence="4 5" id="KW-0472">Membrane</keyword>
<dbReference type="InterPro" id="IPR056739">
    <property type="entry name" value="NfeD_membrane"/>
</dbReference>
<proteinExistence type="predicted"/>
<dbReference type="InterPro" id="IPR029045">
    <property type="entry name" value="ClpP/crotonase-like_dom_sf"/>
</dbReference>